<evidence type="ECO:0000313" key="3">
    <source>
        <dbReference type="Proteomes" id="UP000002066"/>
    </source>
</evidence>
<feature type="compositionally biased region" description="Low complexity" evidence="1">
    <location>
        <begin position="29"/>
        <end position="39"/>
    </location>
</feature>
<evidence type="ECO:0000313" key="2">
    <source>
        <dbReference type="EMBL" id="ADW05089.1"/>
    </source>
</evidence>
<sequence>MSDSRGKPNKPISTPSIPDGEGPGRWIKGSGARPTTTTTRIRRPGGPKAS</sequence>
<name>A0A8D3WHS5_STRFA</name>
<dbReference type="EMBL" id="CP002475">
    <property type="protein sequence ID" value="ADW05089.1"/>
    <property type="molecule type" value="Genomic_DNA"/>
</dbReference>
<dbReference type="AlphaFoldDB" id="A0A8D3WHS5"/>
<gene>
    <name evidence="2" type="ordered locus">Sfla_3671</name>
</gene>
<organism evidence="2 3">
    <name type="scientific">Streptomyces pratensis (strain ATCC 33331 / IAF-45CD)</name>
    <dbReference type="NCBI Taxonomy" id="591167"/>
    <lineage>
        <taxon>Bacteria</taxon>
        <taxon>Bacillati</taxon>
        <taxon>Actinomycetota</taxon>
        <taxon>Actinomycetes</taxon>
        <taxon>Kitasatosporales</taxon>
        <taxon>Streptomycetaceae</taxon>
        <taxon>Streptomyces</taxon>
    </lineage>
</organism>
<accession>A0A8D3WHS5</accession>
<reference evidence="2 3" key="1">
    <citation type="submission" date="2011-01" db="EMBL/GenBank/DDBJ databases">
        <title>Complete sequence of chromosome of Streptomyces flavogriseus ATCC 33331.</title>
        <authorList>
            <consortium name="US DOE Joint Genome Institute"/>
            <person name="Lucas S."/>
            <person name="Copeland A."/>
            <person name="Lapidus A."/>
            <person name="Cheng J.-F."/>
            <person name="Goodwin L."/>
            <person name="Pitluck S."/>
            <person name="Davenport K."/>
            <person name="Detter J.C."/>
            <person name="Han C."/>
            <person name="Tapia R."/>
            <person name="Land M."/>
            <person name="Hauser L."/>
            <person name="Kyrpides N."/>
            <person name="Ivanova N."/>
            <person name="Ovchinnikova G."/>
            <person name="Pagani I."/>
            <person name="Brumm P."/>
            <person name="Mead D."/>
            <person name="Woyke T."/>
        </authorList>
    </citation>
    <scope>NUCLEOTIDE SEQUENCE [LARGE SCALE GENOMIC DNA]</scope>
    <source>
        <strain evidence="3">ATCC 33331 / IAF-45CD</strain>
    </source>
</reference>
<protein>
    <submittedName>
        <fullName evidence="2">Uncharacterized protein</fullName>
    </submittedName>
</protein>
<dbReference type="Proteomes" id="UP000002066">
    <property type="component" value="Chromosome"/>
</dbReference>
<dbReference type="KEGG" id="sfa:Sfla_3671"/>
<evidence type="ECO:0000256" key="1">
    <source>
        <dbReference type="SAM" id="MobiDB-lite"/>
    </source>
</evidence>
<proteinExistence type="predicted"/>
<feature type="compositionally biased region" description="Basic residues" evidence="1">
    <location>
        <begin position="40"/>
        <end position="50"/>
    </location>
</feature>
<feature type="region of interest" description="Disordered" evidence="1">
    <location>
        <begin position="1"/>
        <end position="50"/>
    </location>
</feature>